<dbReference type="Proteomes" id="UP000015106">
    <property type="component" value="Chromosome 7"/>
</dbReference>
<dbReference type="AlphaFoldDB" id="A0A8R7R7S6"/>
<keyword evidence="3" id="KW-1185">Reference proteome</keyword>
<accession>A0A8R7R7S6</accession>
<proteinExistence type="predicted"/>
<dbReference type="PANTHER" id="PTHR33320:SF33">
    <property type="entry name" value="OS06G0660400 PROTEIN"/>
    <property type="match status" value="1"/>
</dbReference>
<evidence type="ECO:0000313" key="3">
    <source>
        <dbReference type="Proteomes" id="UP000015106"/>
    </source>
</evidence>
<reference evidence="3" key="1">
    <citation type="journal article" date="2013" name="Nature">
        <title>Draft genome of the wheat A-genome progenitor Triticum urartu.</title>
        <authorList>
            <person name="Ling H.Q."/>
            <person name="Zhao S."/>
            <person name="Liu D."/>
            <person name="Wang J."/>
            <person name="Sun H."/>
            <person name="Zhang C."/>
            <person name="Fan H."/>
            <person name="Li D."/>
            <person name="Dong L."/>
            <person name="Tao Y."/>
            <person name="Gao C."/>
            <person name="Wu H."/>
            <person name="Li Y."/>
            <person name="Cui Y."/>
            <person name="Guo X."/>
            <person name="Zheng S."/>
            <person name="Wang B."/>
            <person name="Yu K."/>
            <person name="Liang Q."/>
            <person name="Yang W."/>
            <person name="Lou X."/>
            <person name="Chen J."/>
            <person name="Feng M."/>
            <person name="Jian J."/>
            <person name="Zhang X."/>
            <person name="Luo G."/>
            <person name="Jiang Y."/>
            <person name="Liu J."/>
            <person name="Wang Z."/>
            <person name="Sha Y."/>
            <person name="Zhang B."/>
            <person name="Wu H."/>
            <person name="Tang D."/>
            <person name="Shen Q."/>
            <person name="Xue P."/>
            <person name="Zou S."/>
            <person name="Wang X."/>
            <person name="Liu X."/>
            <person name="Wang F."/>
            <person name="Yang Y."/>
            <person name="An X."/>
            <person name="Dong Z."/>
            <person name="Zhang K."/>
            <person name="Zhang X."/>
            <person name="Luo M.C."/>
            <person name="Dvorak J."/>
            <person name="Tong Y."/>
            <person name="Wang J."/>
            <person name="Yang H."/>
            <person name="Li Z."/>
            <person name="Wang D."/>
            <person name="Zhang A."/>
            <person name="Wang J."/>
        </authorList>
    </citation>
    <scope>NUCLEOTIDE SEQUENCE</scope>
    <source>
        <strain evidence="3">cv. G1812</strain>
    </source>
</reference>
<evidence type="ECO:0000313" key="2">
    <source>
        <dbReference type="EnsemblPlants" id="TuG1812G0700005255.01.T01.cds468926"/>
    </source>
</evidence>
<dbReference type="EnsemblPlants" id="TuG1812G0700005255.01.T01">
    <property type="protein sequence ID" value="TuG1812G0700005255.01.T01.cds468926"/>
    <property type="gene ID" value="TuG1812G0700005255.01"/>
</dbReference>
<feature type="compositionally biased region" description="Basic residues" evidence="1">
    <location>
        <begin position="1"/>
        <end position="15"/>
    </location>
</feature>
<sequence>VKAHRPPPPRPHIHPSCRLVASQPREQSGAPDQHRTLRFAAPGEGGEGVDMEGSAAASASMGAAARAARAGAKVCGKEEKVVGVQKAPGSCPYCGGGVVATDVEAKWVLCFLPLCLKNKRRFACTACARRLVTYPAIVQD</sequence>
<feature type="region of interest" description="Disordered" evidence="1">
    <location>
        <begin position="1"/>
        <end position="53"/>
    </location>
</feature>
<protein>
    <submittedName>
        <fullName evidence="2">Uncharacterized protein</fullName>
    </submittedName>
</protein>
<dbReference type="Gramene" id="TuG1812G0700005255.01.T01">
    <property type="protein sequence ID" value="TuG1812G0700005255.01.T01.cds468926"/>
    <property type="gene ID" value="TuG1812G0700005255.01"/>
</dbReference>
<reference evidence="2" key="3">
    <citation type="submission" date="2022-06" db="UniProtKB">
        <authorList>
            <consortium name="EnsemblPlants"/>
        </authorList>
    </citation>
    <scope>IDENTIFICATION</scope>
</reference>
<evidence type="ECO:0000256" key="1">
    <source>
        <dbReference type="SAM" id="MobiDB-lite"/>
    </source>
</evidence>
<name>A0A8R7R7S6_TRIUA</name>
<organism evidence="2 3">
    <name type="scientific">Triticum urartu</name>
    <name type="common">Red wild einkorn</name>
    <name type="synonym">Crithodium urartu</name>
    <dbReference type="NCBI Taxonomy" id="4572"/>
    <lineage>
        <taxon>Eukaryota</taxon>
        <taxon>Viridiplantae</taxon>
        <taxon>Streptophyta</taxon>
        <taxon>Embryophyta</taxon>
        <taxon>Tracheophyta</taxon>
        <taxon>Spermatophyta</taxon>
        <taxon>Magnoliopsida</taxon>
        <taxon>Liliopsida</taxon>
        <taxon>Poales</taxon>
        <taxon>Poaceae</taxon>
        <taxon>BOP clade</taxon>
        <taxon>Pooideae</taxon>
        <taxon>Triticodae</taxon>
        <taxon>Triticeae</taxon>
        <taxon>Triticinae</taxon>
        <taxon>Triticum</taxon>
    </lineage>
</organism>
<dbReference type="PANTHER" id="PTHR33320">
    <property type="entry name" value="METHIONYL-TRNA SYNTHETASE"/>
    <property type="match status" value="1"/>
</dbReference>
<reference evidence="2" key="2">
    <citation type="submission" date="2018-03" db="EMBL/GenBank/DDBJ databases">
        <title>The Triticum urartu genome reveals the dynamic nature of wheat genome evolution.</title>
        <authorList>
            <person name="Ling H."/>
            <person name="Ma B."/>
            <person name="Shi X."/>
            <person name="Liu H."/>
            <person name="Dong L."/>
            <person name="Sun H."/>
            <person name="Cao Y."/>
            <person name="Gao Q."/>
            <person name="Zheng S."/>
            <person name="Li Y."/>
            <person name="Yu Y."/>
            <person name="Du H."/>
            <person name="Qi M."/>
            <person name="Li Y."/>
            <person name="Yu H."/>
            <person name="Cui Y."/>
            <person name="Wang N."/>
            <person name="Chen C."/>
            <person name="Wu H."/>
            <person name="Zhao Y."/>
            <person name="Zhang J."/>
            <person name="Li Y."/>
            <person name="Zhou W."/>
            <person name="Zhang B."/>
            <person name="Hu W."/>
            <person name="Eijk M."/>
            <person name="Tang J."/>
            <person name="Witsenboer H."/>
            <person name="Zhao S."/>
            <person name="Li Z."/>
            <person name="Zhang A."/>
            <person name="Wang D."/>
            <person name="Liang C."/>
        </authorList>
    </citation>
    <scope>NUCLEOTIDE SEQUENCE [LARGE SCALE GENOMIC DNA]</scope>
    <source>
        <strain evidence="2">cv. G1812</strain>
    </source>
</reference>